<dbReference type="Proteomes" id="UP000237105">
    <property type="component" value="Unassembled WGS sequence"/>
</dbReference>
<feature type="region of interest" description="Disordered" evidence="1">
    <location>
        <begin position="39"/>
        <end position="62"/>
    </location>
</feature>
<keyword evidence="3" id="KW-1185">Reference proteome</keyword>
<gene>
    <name evidence="2" type="ORF">PanWU01x14_023440</name>
</gene>
<evidence type="ECO:0000313" key="3">
    <source>
        <dbReference type="Proteomes" id="UP000237105"/>
    </source>
</evidence>
<feature type="compositionally biased region" description="Low complexity" evidence="1">
    <location>
        <begin position="52"/>
        <end position="62"/>
    </location>
</feature>
<reference evidence="3" key="1">
    <citation type="submission" date="2016-06" db="EMBL/GenBank/DDBJ databases">
        <title>Parallel loss of symbiosis genes in relatives of nitrogen-fixing non-legume Parasponia.</title>
        <authorList>
            <person name="Van Velzen R."/>
            <person name="Holmer R."/>
            <person name="Bu F."/>
            <person name="Rutten L."/>
            <person name="Van Zeijl A."/>
            <person name="Liu W."/>
            <person name="Santuari L."/>
            <person name="Cao Q."/>
            <person name="Sharma T."/>
            <person name="Shen D."/>
            <person name="Roswanjaya Y."/>
            <person name="Wardhani T."/>
            <person name="Kalhor M.S."/>
            <person name="Jansen J."/>
            <person name="Van den Hoogen J."/>
            <person name="Gungor B."/>
            <person name="Hartog M."/>
            <person name="Hontelez J."/>
            <person name="Verver J."/>
            <person name="Yang W.-C."/>
            <person name="Schijlen E."/>
            <person name="Repin R."/>
            <person name="Schilthuizen M."/>
            <person name="Schranz E."/>
            <person name="Heidstra R."/>
            <person name="Miyata K."/>
            <person name="Fedorova E."/>
            <person name="Kohlen W."/>
            <person name="Bisseling T."/>
            <person name="Smit S."/>
            <person name="Geurts R."/>
        </authorList>
    </citation>
    <scope>NUCLEOTIDE SEQUENCE [LARGE SCALE GENOMIC DNA]</scope>
    <source>
        <strain evidence="3">cv. WU1-14</strain>
    </source>
</reference>
<evidence type="ECO:0000256" key="1">
    <source>
        <dbReference type="SAM" id="MobiDB-lite"/>
    </source>
</evidence>
<organism evidence="2 3">
    <name type="scientific">Parasponia andersonii</name>
    <name type="common">Sponia andersonii</name>
    <dbReference type="NCBI Taxonomy" id="3476"/>
    <lineage>
        <taxon>Eukaryota</taxon>
        <taxon>Viridiplantae</taxon>
        <taxon>Streptophyta</taxon>
        <taxon>Embryophyta</taxon>
        <taxon>Tracheophyta</taxon>
        <taxon>Spermatophyta</taxon>
        <taxon>Magnoliopsida</taxon>
        <taxon>eudicotyledons</taxon>
        <taxon>Gunneridae</taxon>
        <taxon>Pentapetalae</taxon>
        <taxon>rosids</taxon>
        <taxon>fabids</taxon>
        <taxon>Rosales</taxon>
        <taxon>Cannabaceae</taxon>
        <taxon>Parasponia</taxon>
    </lineage>
</organism>
<proteinExistence type="predicted"/>
<feature type="non-terminal residue" evidence="2">
    <location>
        <position position="62"/>
    </location>
</feature>
<comment type="caution">
    <text evidence="2">The sequence shown here is derived from an EMBL/GenBank/DDBJ whole genome shotgun (WGS) entry which is preliminary data.</text>
</comment>
<dbReference type="OrthoDB" id="10350014at2759"/>
<accession>A0A2P5DXI8</accession>
<name>A0A2P5DXI8_PARAD</name>
<evidence type="ECO:0000313" key="2">
    <source>
        <dbReference type="EMBL" id="PON77990.1"/>
    </source>
</evidence>
<sequence length="62" mass="6856">MDGEHLRPPRGIKLNVAKSRGSISIIKYQYLVDVTHAHKLNKRQPGPGPGGLPTTFPQGLRR</sequence>
<dbReference type="EMBL" id="JXTB01000011">
    <property type="protein sequence ID" value="PON77990.1"/>
    <property type="molecule type" value="Genomic_DNA"/>
</dbReference>
<protein>
    <submittedName>
        <fullName evidence="2">Uncharacterized protein</fullName>
    </submittedName>
</protein>
<dbReference type="AlphaFoldDB" id="A0A2P5DXI8"/>